<gene>
    <name evidence="1" type="ORF">B0H17DRAFT_922909</name>
</gene>
<dbReference type="EMBL" id="JARKIE010000014">
    <property type="protein sequence ID" value="KAJ7702631.1"/>
    <property type="molecule type" value="Genomic_DNA"/>
</dbReference>
<evidence type="ECO:0000313" key="1">
    <source>
        <dbReference type="EMBL" id="KAJ7702631.1"/>
    </source>
</evidence>
<dbReference type="Proteomes" id="UP001221757">
    <property type="component" value="Unassembled WGS sequence"/>
</dbReference>
<evidence type="ECO:0000313" key="2">
    <source>
        <dbReference type="Proteomes" id="UP001221757"/>
    </source>
</evidence>
<keyword evidence="2" id="KW-1185">Reference proteome</keyword>
<protein>
    <submittedName>
        <fullName evidence="1">Uncharacterized protein</fullName>
    </submittedName>
</protein>
<proteinExistence type="predicted"/>
<accession>A0AAD7GRB0</accession>
<dbReference type="AlphaFoldDB" id="A0AAD7GRB0"/>
<organism evidence="1 2">
    <name type="scientific">Mycena rosella</name>
    <name type="common">Pink bonnet</name>
    <name type="synonym">Agaricus rosellus</name>
    <dbReference type="NCBI Taxonomy" id="1033263"/>
    <lineage>
        <taxon>Eukaryota</taxon>
        <taxon>Fungi</taxon>
        <taxon>Dikarya</taxon>
        <taxon>Basidiomycota</taxon>
        <taxon>Agaricomycotina</taxon>
        <taxon>Agaricomycetes</taxon>
        <taxon>Agaricomycetidae</taxon>
        <taxon>Agaricales</taxon>
        <taxon>Marasmiineae</taxon>
        <taxon>Mycenaceae</taxon>
        <taxon>Mycena</taxon>
    </lineage>
</organism>
<reference evidence="1" key="1">
    <citation type="submission" date="2023-03" db="EMBL/GenBank/DDBJ databases">
        <title>Massive genome expansion in bonnet fungi (Mycena s.s.) driven by repeated elements and novel gene families across ecological guilds.</title>
        <authorList>
            <consortium name="Lawrence Berkeley National Laboratory"/>
            <person name="Harder C.B."/>
            <person name="Miyauchi S."/>
            <person name="Viragh M."/>
            <person name="Kuo A."/>
            <person name="Thoen E."/>
            <person name="Andreopoulos B."/>
            <person name="Lu D."/>
            <person name="Skrede I."/>
            <person name="Drula E."/>
            <person name="Henrissat B."/>
            <person name="Morin E."/>
            <person name="Kohler A."/>
            <person name="Barry K."/>
            <person name="LaButti K."/>
            <person name="Morin E."/>
            <person name="Salamov A."/>
            <person name="Lipzen A."/>
            <person name="Mereny Z."/>
            <person name="Hegedus B."/>
            <person name="Baldrian P."/>
            <person name="Stursova M."/>
            <person name="Weitz H."/>
            <person name="Taylor A."/>
            <person name="Grigoriev I.V."/>
            <person name="Nagy L.G."/>
            <person name="Martin F."/>
            <person name="Kauserud H."/>
        </authorList>
    </citation>
    <scope>NUCLEOTIDE SEQUENCE</scope>
    <source>
        <strain evidence="1">CBHHK067</strain>
    </source>
</reference>
<comment type="caution">
    <text evidence="1">The sequence shown here is derived from an EMBL/GenBank/DDBJ whole genome shotgun (WGS) entry which is preliminary data.</text>
</comment>
<feature type="non-terminal residue" evidence="1">
    <location>
        <position position="1"/>
    </location>
</feature>
<name>A0AAD7GRB0_MYCRO</name>
<sequence length="194" mass="22016">ITSLLERPHVVAFIAAGGLLSFIAQTYDQDLVNRFAGGPSAQVTNFTAGRMLLLEKEGVEVFYAVDKYAPTEVDVLIGKICTGNPNSDTSLWPDPSLLEEISDHYHGAWTPGCYRQLENLKARIIEKKQYIWRTRKQWIQCLLWGNKGTFAATYIPTDEDFEEGAELLRRSFPKNWQNSEVAAIVFPEEFEPRT</sequence>